<reference evidence="2 3" key="1">
    <citation type="journal article" date="2020" name="Biotechnol. Biofuels">
        <title>New insights from the biogas microbiome by comprehensive genome-resolved metagenomics of nearly 1600 species originating from multiple anaerobic digesters.</title>
        <authorList>
            <person name="Campanaro S."/>
            <person name="Treu L."/>
            <person name="Rodriguez-R L.M."/>
            <person name="Kovalovszki A."/>
            <person name="Ziels R.M."/>
            <person name="Maus I."/>
            <person name="Zhu X."/>
            <person name="Kougias P.G."/>
            <person name="Basile A."/>
            <person name="Luo G."/>
            <person name="Schluter A."/>
            <person name="Konstantinidis K.T."/>
            <person name="Angelidaki I."/>
        </authorList>
    </citation>
    <scope>NUCLEOTIDE SEQUENCE [LARGE SCALE GENOMIC DNA]</scope>
    <source>
        <strain evidence="2">AS27yjCOA_202</strain>
    </source>
</reference>
<dbReference type="Proteomes" id="UP000590542">
    <property type="component" value="Unassembled WGS sequence"/>
</dbReference>
<dbReference type="InterPro" id="IPR005122">
    <property type="entry name" value="Uracil-DNA_glycosylase-like"/>
</dbReference>
<gene>
    <name evidence="2" type="ORF">GYA37_03395</name>
</gene>
<accession>A0A7X9E7L2</accession>
<dbReference type="EMBL" id="JAAZNV010000011">
    <property type="protein sequence ID" value="NMB91864.1"/>
    <property type="molecule type" value="Genomic_DNA"/>
</dbReference>
<dbReference type="Pfam" id="PF03167">
    <property type="entry name" value="UDG"/>
    <property type="match status" value="1"/>
</dbReference>
<evidence type="ECO:0000259" key="1">
    <source>
        <dbReference type="Pfam" id="PF03167"/>
    </source>
</evidence>
<proteinExistence type="predicted"/>
<comment type="caution">
    <text evidence="2">The sequence shown here is derived from an EMBL/GenBank/DDBJ whole genome shotgun (WGS) entry which is preliminary data.</text>
</comment>
<protein>
    <recommendedName>
        <fullName evidence="1">Uracil-DNA glycosylase-like domain-containing protein</fullName>
    </recommendedName>
</protein>
<evidence type="ECO:0000313" key="3">
    <source>
        <dbReference type="Proteomes" id="UP000590542"/>
    </source>
</evidence>
<dbReference type="AlphaFoldDB" id="A0A7X9E7L2"/>
<dbReference type="Gene3D" id="3.40.470.10">
    <property type="entry name" value="Uracil-DNA glycosylase-like domain"/>
    <property type="match status" value="1"/>
</dbReference>
<sequence length="192" mass="22014">MAGGKLHNPKYMFVFINPTYKNVSSDPAWKGKRRPWTGTKYIWKIFNNAGHFDSELLTEIQKQDIWDTAFADKVYSHLEDRGFYFTNLVKWTGETGDLPDSTKVKTFLPILLQEIRIVQPKYIVTFGLMPFTALTNSQLNLGEYYEASTKEKALRPFLLTLDGTINKIIPCYFPVGRGNPKRATALLNLLPD</sequence>
<dbReference type="InterPro" id="IPR036895">
    <property type="entry name" value="Uracil-DNA_glycosylase-like_sf"/>
</dbReference>
<dbReference type="SUPFAM" id="SSF52141">
    <property type="entry name" value="Uracil-DNA glycosylase-like"/>
    <property type="match status" value="1"/>
</dbReference>
<organism evidence="2 3">
    <name type="scientific">candidate division WWE3 bacterium</name>
    <dbReference type="NCBI Taxonomy" id="2053526"/>
    <lineage>
        <taxon>Bacteria</taxon>
        <taxon>Katanobacteria</taxon>
    </lineage>
</organism>
<name>A0A7X9E7L2_UNCKA</name>
<feature type="domain" description="Uracil-DNA glycosylase-like" evidence="1">
    <location>
        <begin position="8"/>
        <end position="177"/>
    </location>
</feature>
<evidence type="ECO:0000313" key="2">
    <source>
        <dbReference type="EMBL" id="NMB91864.1"/>
    </source>
</evidence>